<evidence type="ECO:0000259" key="6">
    <source>
        <dbReference type="Pfam" id="PF24883"/>
    </source>
</evidence>
<sequence>MESVKKRLKKPFRHTTREVLPRGRNPARSVSRLFPEGKIYGLREVHVPEDATVDIVFLHGLNGRADTTFLHESSGTYWPVDLLPKDVPNARVSTFGYDAQVTAFVGPVGQNGLQDHASNLVNDLANKRSVDSSAPPKIVFVAHSLGGLVVKSALTFSQASAEDHLRQIEKDTLGVVFLGTPHRGSDLAPFTKAVANILKSIGKRTNTDILEVLRRNSQLLALVEDNFANWLRKSADRFRVACFFEELELPAVGRVVERESATIAGWPKHSIRANHMDMVRFAASDDDGYQQISGELKRWVQQVKDGLENERRDCLRTLYFEEWNARETRIDDVNQGGDWLSSHKEYQDWIESPSSDLLWIEGKPGSGKSTLTKRIVQRWRDEHDASGSTKTDDTDTAPTTIISAFYYSFRGGLTEISHELMLRSITYQIWQQDERLFPLIVDSYRKLGTSDRVLQKSTLFWEYHDLKHVLQCLHQVDFPLRIFLVADGMDESDNARRSDLLSFLEKLSAQTSNCVMKILIASRPETDINTRLRRSHHIILQEENMGDIRKVVARYFKGLENRNIQDNITMAPWEERIFPNEFRVTEDYIVRNSEGVFLWVALVLRDLDKLIRKGAYTTASLEKRVRKLPKELGGPNGFYHAIIQSLIRQQEDDDSLDENDKDDEQRRARTILTWATFARRSISLIELEGVLATPLEIDNTSLADYDLEQHRPRELERGLISHCGGLVEVRHWRGARVVQLAHQTVREFLLDRNRLAKPYDLDETGGDILIASMCSSAIRTVFGAASMRMESNHEFSQIDMTTTLLEGNSLLRYSLYYFKTHLVDIGDKAPDILRVFDSFIRDVMSGPRSYAALLLSRWILDLQLLETQFEVTLKDAQRCLDSALVCAVDSRRANAVLTLLVPLGANANTPGGRYGSLIQTASYHNDEMILSRLLAAHADINAQGGQFGNALQAASYRGHRNIVDMLLKCNVHVNDQCGPFGSALQAAAHQGHQEIVELLLDHGAKAYLSEASGHTALSRAVKNGHEGIAKLLRSELNATREWRTSLMLP</sequence>
<keyword evidence="3" id="KW-0040">ANK repeat</keyword>
<dbReference type="Proteomes" id="UP001148614">
    <property type="component" value="Unassembled WGS sequence"/>
</dbReference>
<gene>
    <name evidence="7" type="ORF">NPX13_g6245</name>
</gene>
<dbReference type="InterPro" id="IPR002110">
    <property type="entry name" value="Ankyrin_rpt"/>
</dbReference>
<dbReference type="Pfam" id="PF05057">
    <property type="entry name" value="DUF676"/>
    <property type="match status" value="1"/>
</dbReference>
<dbReference type="EMBL" id="JANPWZ010001083">
    <property type="protein sequence ID" value="KAJ3568959.1"/>
    <property type="molecule type" value="Genomic_DNA"/>
</dbReference>
<evidence type="ECO:0000313" key="7">
    <source>
        <dbReference type="EMBL" id="KAJ3568959.1"/>
    </source>
</evidence>
<dbReference type="VEuPathDB" id="FungiDB:F4678DRAFT_467061"/>
<dbReference type="InterPro" id="IPR054471">
    <property type="entry name" value="GPIID_WHD"/>
</dbReference>
<dbReference type="PANTHER" id="PTHR10039">
    <property type="entry name" value="AMELOGENIN"/>
    <property type="match status" value="1"/>
</dbReference>
<dbReference type="InterPro" id="IPR007751">
    <property type="entry name" value="DUF676_lipase-like"/>
</dbReference>
<dbReference type="PROSITE" id="PS50297">
    <property type="entry name" value="ANK_REP_REGION"/>
    <property type="match status" value="1"/>
</dbReference>
<evidence type="ECO:0000256" key="2">
    <source>
        <dbReference type="ARBA" id="ARBA00022737"/>
    </source>
</evidence>
<keyword evidence="8" id="KW-1185">Reference proteome</keyword>
<dbReference type="InterPro" id="IPR027417">
    <property type="entry name" value="P-loop_NTPase"/>
</dbReference>
<dbReference type="AlphaFoldDB" id="A0A9W8NCT3"/>
<dbReference type="SUPFAM" id="SSF48403">
    <property type="entry name" value="Ankyrin repeat"/>
    <property type="match status" value="1"/>
</dbReference>
<accession>A0A9W8NCT3</accession>
<dbReference type="Gene3D" id="3.40.50.1820">
    <property type="entry name" value="alpha/beta hydrolase"/>
    <property type="match status" value="1"/>
</dbReference>
<dbReference type="InterPro" id="IPR029058">
    <property type="entry name" value="AB_hydrolase_fold"/>
</dbReference>
<evidence type="ECO:0008006" key="9">
    <source>
        <dbReference type="Google" id="ProtNLM"/>
    </source>
</evidence>
<dbReference type="PANTHER" id="PTHR10039:SF5">
    <property type="entry name" value="NACHT DOMAIN-CONTAINING PROTEIN"/>
    <property type="match status" value="1"/>
</dbReference>
<dbReference type="VEuPathDB" id="FungiDB:F4678DRAFT_434417"/>
<dbReference type="Pfam" id="PF22939">
    <property type="entry name" value="WHD_GPIID"/>
    <property type="match status" value="1"/>
</dbReference>
<comment type="caution">
    <text evidence="7">The sequence shown here is derived from an EMBL/GenBank/DDBJ whole genome shotgun (WGS) entry which is preliminary data.</text>
</comment>
<comment type="similarity">
    <text evidence="1">Belongs to the putative lipase ROG1 family.</text>
</comment>
<organism evidence="7 8">
    <name type="scientific">Xylaria arbuscula</name>
    <dbReference type="NCBI Taxonomy" id="114810"/>
    <lineage>
        <taxon>Eukaryota</taxon>
        <taxon>Fungi</taxon>
        <taxon>Dikarya</taxon>
        <taxon>Ascomycota</taxon>
        <taxon>Pezizomycotina</taxon>
        <taxon>Sordariomycetes</taxon>
        <taxon>Xylariomycetidae</taxon>
        <taxon>Xylariales</taxon>
        <taxon>Xylariaceae</taxon>
        <taxon>Xylaria</taxon>
    </lineage>
</organism>
<reference evidence="7" key="1">
    <citation type="submission" date="2022-07" db="EMBL/GenBank/DDBJ databases">
        <title>Genome Sequence of Xylaria arbuscula.</title>
        <authorList>
            <person name="Buettner E."/>
        </authorList>
    </citation>
    <scope>NUCLEOTIDE SEQUENCE</scope>
    <source>
        <strain evidence="7">VT107</strain>
    </source>
</reference>
<evidence type="ECO:0000259" key="5">
    <source>
        <dbReference type="Pfam" id="PF22939"/>
    </source>
</evidence>
<feature type="domain" description="DUF676" evidence="4">
    <location>
        <begin position="116"/>
        <end position="188"/>
    </location>
</feature>
<name>A0A9W8NCT3_9PEZI</name>
<evidence type="ECO:0000259" key="4">
    <source>
        <dbReference type="Pfam" id="PF05057"/>
    </source>
</evidence>
<evidence type="ECO:0000256" key="1">
    <source>
        <dbReference type="ARBA" id="ARBA00007920"/>
    </source>
</evidence>
<evidence type="ECO:0000256" key="3">
    <source>
        <dbReference type="PROSITE-ProRule" id="PRU00023"/>
    </source>
</evidence>
<dbReference type="SUPFAM" id="SSF53474">
    <property type="entry name" value="alpha/beta-Hydrolases"/>
    <property type="match status" value="1"/>
</dbReference>
<protein>
    <recommendedName>
        <fullName evidence="9">NACHT domain-containing protein</fullName>
    </recommendedName>
</protein>
<dbReference type="Gene3D" id="3.40.50.300">
    <property type="entry name" value="P-loop containing nucleotide triphosphate hydrolases"/>
    <property type="match status" value="1"/>
</dbReference>
<dbReference type="Gene3D" id="1.25.40.20">
    <property type="entry name" value="Ankyrin repeat-containing domain"/>
    <property type="match status" value="1"/>
</dbReference>
<dbReference type="VEuPathDB" id="FungiDB:F4678DRAFT_448494"/>
<keyword evidence="2" id="KW-0677">Repeat</keyword>
<evidence type="ECO:0000313" key="8">
    <source>
        <dbReference type="Proteomes" id="UP001148614"/>
    </source>
</evidence>
<feature type="domain" description="GPI inositol-deacylase winged helix" evidence="5">
    <location>
        <begin position="665"/>
        <end position="754"/>
    </location>
</feature>
<dbReference type="SUPFAM" id="SSF52540">
    <property type="entry name" value="P-loop containing nucleoside triphosphate hydrolases"/>
    <property type="match status" value="1"/>
</dbReference>
<dbReference type="SMART" id="SM00248">
    <property type="entry name" value="ANK"/>
    <property type="match status" value="5"/>
</dbReference>
<feature type="domain" description="Nephrocystin 3-like N-terminal" evidence="6">
    <location>
        <begin position="337"/>
        <end position="523"/>
    </location>
</feature>
<feature type="repeat" description="ANK" evidence="3">
    <location>
        <begin position="982"/>
        <end position="1011"/>
    </location>
</feature>
<dbReference type="Pfam" id="PF24883">
    <property type="entry name" value="NPHP3_N"/>
    <property type="match status" value="1"/>
</dbReference>
<dbReference type="InterPro" id="IPR036770">
    <property type="entry name" value="Ankyrin_rpt-contain_sf"/>
</dbReference>
<dbReference type="InterPro" id="IPR056884">
    <property type="entry name" value="NPHP3-like_N"/>
</dbReference>
<dbReference type="Pfam" id="PF12796">
    <property type="entry name" value="Ank_2"/>
    <property type="match status" value="1"/>
</dbReference>
<dbReference type="PROSITE" id="PS50088">
    <property type="entry name" value="ANK_REPEAT"/>
    <property type="match status" value="1"/>
</dbReference>
<proteinExistence type="inferred from homology"/>